<dbReference type="SUPFAM" id="SSF81301">
    <property type="entry name" value="Nucleotidyltransferase"/>
    <property type="match status" value="1"/>
</dbReference>
<name>A0ABY4W8Q3_9BACL</name>
<dbReference type="PANTHER" id="PTHR34822:SF1">
    <property type="entry name" value="GRPB FAMILY PROTEIN"/>
    <property type="match status" value="1"/>
</dbReference>
<dbReference type="PANTHER" id="PTHR34822">
    <property type="entry name" value="GRPB DOMAIN PROTEIN (AFU_ORTHOLOGUE AFUA_1G01530)"/>
    <property type="match status" value="1"/>
</dbReference>
<dbReference type="InterPro" id="IPR043519">
    <property type="entry name" value="NT_sf"/>
</dbReference>
<dbReference type="Gene3D" id="3.30.460.10">
    <property type="entry name" value="Beta Polymerase, domain 2"/>
    <property type="match status" value="1"/>
</dbReference>
<gene>
    <name evidence="1" type="ORF">NDK47_14525</name>
</gene>
<evidence type="ECO:0000313" key="2">
    <source>
        <dbReference type="Proteomes" id="UP001056500"/>
    </source>
</evidence>
<sequence>MNITVVEYDPNWPIEYQKEEQAIKEMLQDELVNCFHIGSTSVPDLKAKPIIDILLVASDISKLDTYAAQFENLGYEVMGEFGITGRRYYRKGGDHRTHHIHAFQYDHIQEIERHLAFRDYLRQNPNVCKEYGELKSKLAEQFPTDIDSYGDGKDDFVKKVEKEALKWHWTVR</sequence>
<evidence type="ECO:0000313" key="1">
    <source>
        <dbReference type="EMBL" id="USG63397.1"/>
    </source>
</evidence>
<dbReference type="EMBL" id="CP098755">
    <property type="protein sequence ID" value="USG63397.1"/>
    <property type="molecule type" value="Genomic_DNA"/>
</dbReference>
<dbReference type="InterPro" id="IPR007344">
    <property type="entry name" value="GrpB/CoaE"/>
</dbReference>
<reference evidence="1" key="1">
    <citation type="submission" date="2022-06" db="EMBL/GenBank/DDBJ databases">
        <title>Genome sequencing of Brevibacillus sp. BB3-R1.</title>
        <authorList>
            <person name="Heo J."/>
            <person name="Lee D."/>
            <person name="Won M."/>
            <person name="Han B.-H."/>
            <person name="Hong S.-B."/>
            <person name="Kwon S.-W."/>
        </authorList>
    </citation>
    <scope>NUCLEOTIDE SEQUENCE</scope>
    <source>
        <strain evidence="1">BB3-R1</strain>
    </source>
</reference>
<protein>
    <submittedName>
        <fullName evidence="1">GrpB family protein</fullName>
    </submittedName>
</protein>
<proteinExistence type="predicted"/>
<dbReference type="Pfam" id="PF04229">
    <property type="entry name" value="GrpB"/>
    <property type="match status" value="1"/>
</dbReference>
<dbReference type="RefSeq" id="WP_251870479.1">
    <property type="nucleotide sequence ID" value="NZ_CP098755.1"/>
</dbReference>
<accession>A0ABY4W8Q3</accession>
<keyword evidence="2" id="KW-1185">Reference proteome</keyword>
<dbReference type="Proteomes" id="UP001056500">
    <property type="component" value="Chromosome"/>
</dbReference>
<organism evidence="1 2">
    <name type="scientific">Brevibacillus ruminantium</name>
    <dbReference type="NCBI Taxonomy" id="2950604"/>
    <lineage>
        <taxon>Bacteria</taxon>
        <taxon>Bacillati</taxon>
        <taxon>Bacillota</taxon>
        <taxon>Bacilli</taxon>
        <taxon>Bacillales</taxon>
        <taxon>Paenibacillaceae</taxon>
        <taxon>Brevibacillus</taxon>
    </lineage>
</organism>